<gene>
    <name evidence="1" type="ORF">PIB30_091807</name>
</gene>
<reference evidence="1 2" key="1">
    <citation type="journal article" date="2023" name="Plants (Basel)">
        <title>Bridging the Gap: Combining Genomics and Transcriptomics Approaches to Understand Stylosanthes scabra, an Orphan Legume from the Brazilian Caatinga.</title>
        <authorList>
            <person name="Ferreira-Neto J.R.C."/>
            <person name="da Silva M.D."/>
            <person name="Binneck E."/>
            <person name="de Melo N.F."/>
            <person name="da Silva R.H."/>
            <person name="de Melo A.L.T.M."/>
            <person name="Pandolfi V."/>
            <person name="Bustamante F.O."/>
            <person name="Brasileiro-Vidal A.C."/>
            <person name="Benko-Iseppon A.M."/>
        </authorList>
    </citation>
    <scope>NUCLEOTIDE SEQUENCE [LARGE SCALE GENOMIC DNA]</scope>
    <source>
        <tissue evidence="1">Leaves</tissue>
    </source>
</reference>
<dbReference type="EMBL" id="JASCZI010032064">
    <property type="protein sequence ID" value="MED6127822.1"/>
    <property type="molecule type" value="Genomic_DNA"/>
</dbReference>
<protein>
    <submittedName>
        <fullName evidence="1">Uncharacterized protein</fullName>
    </submittedName>
</protein>
<evidence type="ECO:0000313" key="2">
    <source>
        <dbReference type="Proteomes" id="UP001341840"/>
    </source>
</evidence>
<dbReference type="Proteomes" id="UP001341840">
    <property type="component" value="Unassembled WGS sequence"/>
</dbReference>
<keyword evidence="2" id="KW-1185">Reference proteome</keyword>
<accession>A0ABU6RUL1</accession>
<organism evidence="1 2">
    <name type="scientific">Stylosanthes scabra</name>
    <dbReference type="NCBI Taxonomy" id="79078"/>
    <lineage>
        <taxon>Eukaryota</taxon>
        <taxon>Viridiplantae</taxon>
        <taxon>Streptophyta</taxon>
        <taxon>Embryophyta</taxon>
        <taxon>Tracheophyta</taxon>
        <taxon>Spermatophyta</taxon>
        <taxon>Magnoliopsida</taxon>
        <taxon>eudicotyledons</taxon>
        <taxon>Gunneridae</taxon>
        <taxon>Pentapetalae</taxon>
        <taxon>rosids</taxon>
        <taxon>fabids</taxon>
        <taxon>Fabales</taxon>
        <taxon>Fabaceae</taxon>
        <taxon>Papilionoideae</taxon>
        <taxon>50 kb inversion clade</taxon>
        <taxon>dalbergioids sensu lato</taxon>
        <taxon>Dalbergieae</taxon>
        <taxon>Pterocarpus clade</taxon>
        <taxon>Stylosanthes</taxon>
    </lineage>
</organism>
<evidence type="ECO:0000313" key="1">
    <source>
        <dbReference type="EMBL" id="MED6127822.1"/>
    </source>
</evidence>
<comment type="caution">
    <text evidence="1">The sequence shown here is derived from an EMBL/GenBank/DDBJ whole genome shotgun (WGS) entry which is preliminary data.</text>
</comment>
<sequence>MGKRKLRLHALVYSPVLIRKRVRAVRVLPQLPDSPESIFATISILGVTRDLLSLLPKCCRLVPVAVIAGN</sequence>
<name>A0ABU6RUL1_9FABA</name>
<proteinExistence type="predicted"/>